<feature type="signal peptide" evidence="1">
    <location>
        <begin position="1"/>
        <end position="18"/>
    </location>
</feature>
<dbReference type="AlphaFoldDB" id="A0AAE3QYF4"/>
<evidence type="ECO:0000256" key="1">
    <source>
        <dbReference type="SAM" id="SignalP"/>
    </source>
</evidence>
<proteinExistence type="predicted"/>
<reference evidence="2" key="1">
    <citation type="submission" date="2023-05" db="EMBL/GenBank/DDBJ databases">
        <authorList>
            <person name="Zhang X."/>
        </authorList>
    </citation>
    <scope>NUCLEOTIDE SEQUENCE</scope>
    <source>
        <strain evidence="2">YF14B1</strain>
    </source>
</reference>
<dbReference type="RefSeq" id="WP_313988920.1">
    <property type="nucleotide sequence ID" value="NZ_JASJOS010000024.1"/>
</dbReference>
<sequence>MYILSRILFVALFCTLWANCQFTQSTNTTTVKDSVSDEAQIINTLLPYIQESDTTWRNRHKRYLEYGRTYDEFPYTNQQIDSFIQEIDTSTLYIQIYDSLKMSTLYGKDKYLQNIINDFKGQFYNVDTIYQPLAQKVLDFTKILPLDTNHLIAPLPYNLEYTSNRHTFQQEDGRMRVSLIQFSYIALNTPHTLACIYVDYFCGRTCGENGFYFFKKVKGKWYRDGEKRTGIR</sequence>
<keyword evidence="1" id="KW-0732">Signal</keyword>
<organism evidence="2 3">
    <name type="scientific">Xanthocytophaga flava</name>
    <dbReference type="NCBI Taxonomy" id="3048013"/>
    <lineage>
        <taxon>Bacteria</taxon>
        <taxon>Pseudomonadati</taxon>
        <taxon>Bacteroidota</taxon>
        <taxon>Cytophagia</taxon>
        <taxon>Cytophagales</taxon>
        <taxon>Rhodocytophagaceae</taxon>
        <taxon>Xanthocytophaga</taxon>
    </lineage>
</organism>
<gene>
    <name evidence="2" type="ORF">QNI16_35490</name>
</gene>
<name>A0AAE3QYF4_9BACT</name>
<accession>A0AAE3QYF4</accession>
<dbReference type="EMBL" id="JASJOS010000024">
    <property type="protein sequence ID" value="MDJ1485840.1"/>
    <property type="molecule type" value="Genomic_DNA"/>
</dbReference>
<evidence type="ECO:0000313" key="3">
    <source>
        <dbReference type="Proteomes" id="UP001241110"/>
    </source>
</evidence>
<dbReference type="Proteomes" id="UP001241110">
    <property type="component" value="Unassembled WGS sequence"/>
</dbReference>
<evidence type="ECO:0000313" key="2">
    <source>
        <dbReference type="EMBL" id="MDJ1485840.1"/>
    </source>
</evidence>
<protein>
    <submittedName>
        <fullName evidence="2">Uncharacterized protein</fullName>
    </submittedName>
</protein>
<feature type="chain" id="PRO_5042234623" evidence="1">
    <location>
        <begin position="19"/>
        <end position="232"/>
    </location>
</feature>
<comment type="caution">
    <text evidence="2">The sequence shown here is derived from an EMBL/GenBank/DDBJ whole genome shotgun (WGS) entry which is preliminary data.</text>
</comment>